<dbReference type="Proteomes" id="UP000241167">
    <property type="component" value="Unassembled WGS sequence"/>
</dbReference>
<dbReference type="PANTHER" id="PTHR30329">
    <property type="entry name" value="STATOR ELEMENT OF FLAGELLAR MOTOR COMPLEX"/>
    <property type="match status" value="1"/>
</dbReference>
<feature type="chain" id="PRO_5015118280" description="OmpA-like domain-containing protein" evidence="5">
    <location>
        <begin position="25"/>
        <end position="228"/>
    </location>
</feature>
<evidence type="ECO:0000256" key="4">
    <source>
        <dbReference type="PROSITE-ProRule" id="PRU00473"/>
    </source>
</evidence>
<dbReference type="Gene3D" id="3.30.1330.60">
    <property type="entry name" value="OmpA-like domain"/>
    <property type="match status" value="1"/>
</dbReference>
<evidence type="ECO:0000256" key="2">
    <source>
        <dbReference type="ARBA" id="ARBA00023136"/>
    </source>
</evidence>
<dbReference type="OrthoDB" id="9782229at2"/>
<dbReference type="PROSITE" id="PS51257">
    <property type="entry name" value="PROKAR_LIPOPROTEIN"/>
    <property type="match status" value="1"/>
</dbReference>
<reference evidence="7 8" key="1">
    <citation type="submission" date="2018-03" db="EMBL/GenBank/DDBJ databases">
        <title>The draft genome of Sphingosinicella sp. GL-C-18.</title>
        <authorList>
            <person name="Liu L."/>
            <person name="Li L."/>
            <person name="Liang L."/>
            <person name="Zhang X."/>
            <person name="Wang T."/>
        </authorList>
    </citation>
    <scope>NUCLEOTIDE SEQUENCE [LARGE SCALE GENOMIC DNA]</scope>
    <source>
        <strain evidence="7 8">GL-C-18</strain>
    </source>
</reference>
<accession>A0A2P7QUY9</accession>
<protein>
    <recommendedName>
        <fullName evidence="6">OmpA-like domain-containing protein</fullName>
    </recommendedName>
</protein>
<dbReference type="InterPro" id="IPR036737">
    <property type="entry name" value="OmpA-like_sf"/>
</dbReference>
<feature type="domain" description="OmpA-like" evidence="6">
    <location>
        <begin position="105"/>
        <end position="224"/>
    </location>
</feature>
<comment type="subcellular location">
    <subcellularLocation>
        <location evidence="1">Cell outer membrane</location>
    </subcellularLocation>
</comment>
<dbReference type="InterPro" id="IPR006665">
    <property type="entry name" value="OmpA-like"/>
</dbReference>
<dbReference type="RefSeq" id="WP_106511930.1">
    <property type="nucleotide sequence ID" value="NZ_PXYI01000002.1"/>
</dbReference>
<dbReference type="InterPro" id="IPR039567">
    <property type="entry name" value="Gly-zipper"/>
</dbReference>
<dbReference type="PROSITE" id="PS01068">
    <property type="entry name" value="OMPA_1"/>
    <property type="match status" value="1"/>
</dbReference>
<keyword evidence="8" id="KW-1185">Reference proteome</keyword>
<keyword evidence="2 4" id="KW-0472">Membrane</keyword>
<evidence type="ECO:0000259" key="6">
    <source>
        <dbReference type="PROSITE" id="PS51123"/>
    </source>
</evidence>
<gene>
    <name evidence="7" type="ORF">C7I55_05635</name>
</gene>
<evidence type="ECO:0000313" key="8">
    <source>
        <dbReference type="Proteomes" id="UP000241167"/>
    </source>
</evidence>
<keyword evidence="5" id="KW-0732">Signal</keyword>
<comment type="caution">
    <text evidence="7">The sequence shown here is derived from an EMBL/GenBank/DDBJ whole genome shotgun (WGS) entry which is preliminary data.</text>
</comment>
<dbReference type="Pfam" id="PF13488">
    <property type="entry name" value="Gly-zipper_Omp"/>
    <property type="match status" value="1"/>
</dbReference>
<organism evidence="7 8">
    <name type="scientific">Allosphingosinicella deserti</name>
    <dbReference type="NCBI Taxonomy" id="2116704"/>
    <lineage>
        <taxon>Bacteria</taxon>
        <taxon>Pseudomonadati</taxon>
        <taxon>Pseudomonadota</taxon>
        <taxon>Alphaproteobacteria</taxon>
        <taxon>Sphingomonadales</taxon>
        <taxon>Sphingomonadaceae</taxon>
        <taxon>Allosphingosinicella</taxon>
    </lineage>
</organism>
<dbReference type="InterPro" id="IPR006690">
    <property type="entry name" value="OMPA-like_CS"/>
</dbReference>
<dbReference type="InterPro" id="IPR006664">
    <property type="entry name" value="OMP_bac"/>
</dbReference>
<dbReference type="PANTHER" id="PTHR30329:SF21">
    <property type="entry name" value="LIPOPROTEIN YIAD-RELATED"/>
    <property type="match status" value="1"/>
</dbReference>
<keyword evidence="3" id="KW-0998">Cell outer membrane</keyword>
<name>A0A2P7QUY9_9SPHN</name>
<dbReference type="GO" id="GO:0009279">
    <property type="term" value="C:cell outer membrane"/>
    <property type="evidence" value="ECO:0007669"/>
    <property type="project" value="UniProtKB-SubCell"/>
</dbReference>
<dbReference type="SUPFAM" id="SSF103088">
    <property type="entry name" value="OmpA-like"/>
    <property type="match status" value="1"/>
</dbReference>
<evidence type="ECO:0000256" key="5">
    <source>
        <dbReference type="SAM" id="SignalP"/>
    </source>
</evidence>
<dbReference type="AlphaFoldDB" id="A0A2P7QUY9"/>
<feature type="signal peptide" evidence="5">
    <location>
        <begin position="1"/>
        <end position="24"/>
    </location>
</feature>
<proteinExistence type="predicted"/>
<dbReference type="PRINTS" id="PR01021">
    <property type="entry name" value="OMPADOMAIN"/>
</dbReference>
<sequence>MRISKRLCGSLAAAALLSSTAACVTNPETGERQVSTKGAIGGVLGAVAGYFAGDVIGGKRDRTERIVGAGIGAVAGGAVGTYMDRQEKKLREDTAGTGVEVDRQGNELLLTMPSGITFPVNSAQIQPQFHTTLDQVAQTLSSYPSTLIDVYGHTDPSGGDAINIPLSQQRAQSVAGYLGQRGVQMQRIATQGFGSSRPLQGNTNATESERAANRRVEIRIVPLEQQGA</sequence>
<evidence type="ECO:0000256" key="1">
    <source>
        <dbReference type="ARBA" id="ARBA00004442"/>
    </source>
</evidence>
<dbReference type="CDD" id="cd07185">
    <property type="entry name" value="OmpA_C-like"/>
    <property type="match status" value="1"/>
</dbReference>
<dbReference type="EMBL" id="PXYI01000002">
    <property type="protein sequence ID" value="PSJ41764.1"/>
    <property type="molecule type" value="Genomic_DNA"/>
</dbReference>
<evidence type="ECO:0000256" key="3">
    <source>
        <dbReference type="ARBA" id="ARBA00023237"/>
    </source>
</evidence>
<dbReference type="Pfam" id="PF00691">
    <property type="entry name" value="OmpA"/>
    <property type="match status" value="1"/>
</dbReference>
<dbReference type="PROSITE" id="PS51123">
    <property type="entry name" value="OMPA_2"/>
    <property type="match status" value="1"/>
</dbReference>
<dbReference type="InterPro" id="IPR050330">
    <property type="entry name" value="Bact_OuterMem_StrucFunc"/>
</dbReference>
<evidence type="ECO:0000313" key="7">
    <source>
        <dbReference type="EMBL" id="PSJ41764.1"/>
    </source>
</evidence>